<comment type="caution">
    <text evidence="2">The sequence shown here is derived from an EMBL/GenBank/DDBJ whole genome shotgun (WGS) entry which is preliminary data.</text>
</comment>
<dbReference type="AlphaFoldDB" id="A0AAW9RML7"/>
<reference evidence="2 3" key="1">
    <citation type="submission" date="2024-02" db="EMBL/GenBank/DDBJ databases">
        <title>A novel Wenzhouxiangellaceae bacterium, isolated from coastal sediments.</title>
        <authorList>
            <person name="Du Z.-J."/>
            <person name="Ye Y.-Q."/>
            <person name="Zhang X.-Y."/>
        </authorList>
    </citation>
    <scope>NUCLEOTIDE SEQUENCE [LARGE SCALE GENOMIC DNA]</scope>
    <source>
        <strain evidence="2 3">CH-27</strain>
    </source>
</reference>
<dbReference type="EMBL" id="JAZHOG010000009">
    <property type="protein sequence ID" value="MEJ8568776.1"/>
    <property type="molecule type" value="Genomic_DNA"/>
</dbReference>
<feature type="transmembrane region" description="Helical" evidence="1">
    <location>
        <begin position="52"/>
        <end position="76"/>
    </location>
</feature>
<sequence length="139" mass="14574">MLRKVIAVMAGLFTAVALVALIESISHRIYPPPPGIDFRDPEQLASFINGLPLSALLWVLGAWVLGTLAGAWLACWIARDRTWLIAAIIGAVMLTATALNLAAIPHPTWFSVSAVIGVAAAALAGGRIAAVTGIRLRSL</sequence>
<feature type="transmembrane region" description="Helical" evidence="1">
    <location>
        <begin position="109"/>
        <end position="130"/>
    </location>
</feature>
<dbReference type="Proteomes" id="UP001359886">
    <property type="component" value="Unassembled WGS sequence"/>
</dbReference>
<keyword evidence="1" id="KW-1133">Transmembrane helix</keyword>
<keyword evidence="1" id="KW-0812">Transmembrane</keyword>
<evidence type="ECO:0000313" key="3">
    <source>
        <dbReference type="Proteomes" id="UP001359886"/>
    </source>
</evidence>
<keyword evidence="1" id="KW-0472">Membrane</keyword>
<proteinExistence type="predicted"/>
<accession>A0AAW9RML7</accession>
<protein>
    <submittedName>
        <fullName evidence="2">Uncharacterized protein</fullName>
    </submittedName>
</protein>
<gene>
    <name evidence="2" type="ORF">V3330_14170</name>
</gene>
<dbReference type="RefSeq" id="WP_354696097.1">
    <property type="nucleotide sequence ID" value="NZ_JAZHOG010000009.1"/>
</dbReference>
<name>A0AAW9RML7_9GAMM</name>
<evidence type="ECO:0000313" key="2">
    <source>
        <dbReference type="EMBL" id="MEJ8568776.1"/>
    </source>
</evidence>
<evidence type="ECO:0000256" key="1">
    <source>
        <dbReference type="SAM" id="Phobius"/>
    </source>
</evidence>
<organism evidence="2 3">
    <name type="scientific">Elongatibacter sediminis</name>
    <dbReference type="NCBI Taxonomy" id="3119006"/>
    <lineage>
        <taxon>Bacteria</taxon>
        <taxon>Pseudomonadati</taxon>
        <taxon>Pseudomonadota</taxon>
        <taxon>Gammaproteobacteria</taxon>
        <taxon>Chromatiales</taxon>
        <taxon>Wenzhouxiangellaceae</taxon>
        <taxon>Elongatibacter</taxon>
    </lineage>
</organism>
<feature type="transmembrane region" description="Helical" evidence="1">
    <location>
        <begin position="83"/>
        <end position="103"/>
    </location>
</feature>
<keyword evidence="3" id="KW-1185">Reference proteome</keyword>